<evidence type="ECO:0000256" key="11">
    <source>
        <dbReference type="HAMAP-Rule" id="MF_00230"/>
    </source>
</evidence>
<dbReference type="PANTHER" id="PTHR43463:SF1">
    <property type="entry name" value="NICOTINATE-NUCLEOTIDE--DIMETHYLBENZIMIDAZOLE PHOSPHORIBOSYLTRANSFERASE"/>
    <property type="match status" value="1"/>
</dbReference>
<comment type="function">
    <text evidence="1 11">Catalyzes the synthesis of alpha-ribazole-5'-phosphate from nicotinate mononucleotide (NAMN) and 5,6-dimethylbenzimidazole (DMB).</text>
</comment>
<keyword evidence="8 11" id="KW-0808">Transferase</keyword>
<comment type="similarity">
    <text evidence="3 11">Belongs to the CobT family.</text>
</comment>
<dbReference type="Pfam" id="PF02277">
    <property type="entry name" value="DBI_PRT"/>
    <property type="match status" value="1"/>
</dbReference>
<comment type="pathway">
    <text evidence="2 11">Nucleoside biosynthesis; alpha-ribazole biosynthesis; alpha-ribazole from 5,6-dimethylbenzimidazole: step 1/2.</text>
</comment>
<dbReference type="SUPFAM" id="SSF52733">
    <property type="entry name" value="Nicotinate mononucleotide:5,6-dimethylbenzimidazole phosphoribosyltransferase (CobT)"/>
    <property type="match status" value="1"/>
</dbReference>
<dbReference type="GO" id="GO:0009236">
    <property type="term" value="P:cobalamin biosynthetic process"/>
    <property type="evidence" value="ECO:0007669"/>
    <property type="project" value="UniProtKB-UniRule"/>
</dbReference>
<evidence type="ECO:0000313" key="12">
    <source>
        <dbReference type="EMBL" id="RAQ30236.1"/>
    </source>
</evidence>
<evidence type="ECO:0000256" key="6">
    <source>
        <dbReference type="ARBA" id="ARBA00022573"/>
    </source>
</evidence>
<dbReference type="GO" id="GO:0008939">
    <property type="term" value="F:nicotinate-nucleotide-dimethylbenzimidazole phosphoribosyltransferase activity"/>
    <property type="evidence" value="ECO:0007669"/>
    <property type="project" value="UniProtKB-UniRule"/>
</dbReference>
<dbReference type="AlphaFoldDB" id="A0A328UF60"/>
<dbReference type="Gene3D" id="3.40.50.10210">
    <property type="match status" value="1"/>
</dbReference>
<evidence type="ECO:0000313" key="13">
    <source>
        <dbReference type="Proteomes" id="UP000249377"/>
    </source>
</evidence>
<keyword evidence="6 11" id="KW-0169">Cobalamin biosynthesis</keyword>
<organism evidence="12 13">
    <name type="scientific">Hydrogeniiclostridium mannosilyticum</name>
    <dbReference type="NCBI Taxonomy" id="2764322"/>
    <lineage>
        <taxon>Bacteria</taxon>
        <taxon>Bacillati</taxon>
        <taxon>Bacillota</taxon>
        <taxon>Clostridia</taxon>
        <taxon>Eubacteriales</taxon>
        <taxon>Acutalibacteraceae</taxon>
        <taxon>Hydrogeniiclostridium</taxon>
    </lineage>
</organism>
<dbReference type="EMBL" id="QLYR01000001">
    <property type="protein sequence ID" value="RAQ30236.1"/>
    <property type="molecule type" value="Genomic_DNA"/>
</dbReference>
<dbReference type="UniPathway" id="UPA00061">
    <property type="reaction ID" value="UER00516"/>
</dbReference>
<protein>
    <recommendedName>
        <fullName evidence="5 11">Nicotinate-nucleotide--dimethylbenzimidazole phosphoribosyltransferase</fullName>
        <shortName evidence="11">NN:DBI PRT</shortName>
        <ecNumber evidence="4 11">2.4.2.21</ecNumber>
    </recommendedName>
    <alternativeName>
        <fullName evidence="9 11">N(1)-alpha-phosphoribosyltransferase</fullName>
    </alternativeName>
</protein>
<dbReference type="NCBIfam" id="NF000996">
    <property type="entry name" value="PRK00105.1"/>
    <property type="match status" value="1"/>
</dbReference>
<evidence type="ECO:0000256" key="4">
    <source>
        <dbReference type="ARBA" id="ARBA00011991"/>
    </source>
</evidence>
<keyword evidence="7 11" id="KW-0328">Glycosyltransferase</keyword>
<dbReference type="Proteomes" id="UP000249377">
    <property type="component" value="Unassembled WGS sequence"/>
</dbReference>
<evidence type="ECO:0000256" key="2">
    <source>
        <dbReference type="ARBA" id="ARBA00005049"/>
    </source>
</evidence>
<dbReference type="NCBIfam" id="TIGR03160">
    <property type="entry name" value="cobT_DBIPRT"/>
    <property type="match status" value="1"/>
</dbReference>
<dbReference type="InterPro" id="IPR003200">
    <property type="entry name" value="Nict_dMeBzImd_PRibTrfase"/>
</dbReference>
<accession>A0A328UF60</accession>
<dbReference type="InterPro" id="IPR017846">
    <property type="entry name" value="Nict_dMeBzImd_PRibTrfase_bact"/>
</dbReference>
<sequence length="352" mass="36161">MNLRETIAAIQPLNVQAAGQAKQRWASIAKPLNSLGLLESALVRIAGMTGDAEIRLHKRAVVVMCADNGVVEEGVTQCDSSVTAVVAENFTKGAASVNHMSAVAGADVIPVDIGIAKKMETPGLRDCKIAYGTQNMARGPAMTREQAVCSLETGIAIAQELCGQGYRLLATGEMGIGNTTTSSALAAVLLNRPVEVVTGRGAGLSSVGLERKIAAISKAIAVNKPDPSDAVDSLAKVGGFDIGGMAGVFLGGAAMHVPVLVDGFISAAAALVAARICPQVKDYLLASHVSKEPAGCLLMEELGLQPFLTADMCLGEGTGAVAAMPILDMANAVYQGMGTFQDIAIEAYQPLN</sequence>
<proteinExistence type="inferred from homology"/>
<dbReference type="RefSeq" id="WP_112331433.1">
    <property type="nucleotide sequence ID" value="NZ_QLYR01000001.1"/>
</dbReference>
<name>A0A328UF60_9FIRM</name>
<dbReference type="CDD" id="cd02439">
    <property type="entry name" value="DMB-PRT_CobT"/>
    <property type="match status" value="1"/>
</dbReference>
<gene>
    <name evidence="11 12" type="primary">cobT</name>
    <name evidence="12" type="ORF">DPQ25_01640</name>
</gene>
<dbReference type="HAMAP" id="MF_00230">
    <property type="entry name" value="CobT"/>
    <property type="match status" value="1"/>
</dbReference>
<evidence type="ECO:0000256" key="9">
    <source>
        <dbReference type="ARBA" id="ARBA00030686"/>
    </source>
</evidence>
<evidence type="ECO:0000256" key="8">
    <source>
        <dbReference type="ARBA" id="ARBA00022679"/>
    </source>
</evidence>
<evidence type="ECO:0000256" key="5">
    <source>
        <dbReference type="ARBA" id="ARBA00015486"/>
    </source>
</evidence>
<evidence type="ECO:0000256" key="1">
    <source>
        <dbReference type="ARBA" id="ARBA00002197"/>
    </source>
</evidence>
<evidence type="ECO:0000256" key="3">
    <source>
        <dbReference type="ARBA" id="ARBA00007110"/>
    </source>
</evidence>
<dbReference type="PANTHER" id="PTHR43463">
    <property type="entry name" value="NICOTINATE-NUCLEOTIDE--DIMETHYLBENZIMIDAZOLE PHOSPHORIBOSYLTRANSFERASE"/>
    <property type="match status" value="1"/>
</dbReference>
<evidence type="ECO:0000256" key="10">
    <source>
        <dbReference type="ARBA" id="ARBA00047340"/>
    </source>
</evidence>
<feature type="active site" description="Proton acceptor" evidence="11">
    <location>
        <position position="316"/>
    </location>
</feature>
<reference evidence="12 13" key="1">
    <citation type="submission" date="2018-06" db="EMBL/GenBank/DDBJ databases">
        <title>Noncontiguous genome sequence of Ruminococcaceae bacterium ASD2818.</title>
        <authorList>
            <person name="Chaplin A.V."/>
            <person name="Sokolova S.R."/>
            <person name="Kochetkova T.O."/>
            <person name="Goltsov A.Y."/>
            <person name="Trofimov D.Y."/>
            <person name="Efimov B.A."/>
        </authorList>
    </citation>
    <scope>NUCLEOTIDE SEQUENCE [LARGE SCALE GENOMIC DNA]</scope>
    <source>
        <strain evidence="12 13">ASD2818</strain>
    </source>
</reference>
<keyword evidence="13" id="KW-1185">Reference proteome</keyword>
<dbReference type="InterPro" id="IPR036087">
    <property type="entry name" value="Nict_dMeBzImd_PRibTrfase_sf"/>
</dbReference>
<dbReference type="Gene3D" id="1.10.1610.10">
    <property type="match status" value="1"/>
</dbReference>
<comment type="catalytic activity">
    <reaction evidence="10 11">
        <text>5,6-dimethylbenzimidazole + nicotinate beta-D-ribonucleotide = alpha-ribazole 5'-phosphate + nicotinate + H(+)</text>
        <dbReference type="Rhea" id="RHEA:11196"/>
        <dbReference type="ChEBI" id="CHEBI:15378"/>
        <dbReference type="ChEBI" id="CHEBI:15890"/>
        <dbReference type="ChEBI" id="CHEBI:32544"/>
        <dbReference type="ChEBI" id="CHEBI:57502"/>
        <dbReference type="ChEBI" id="CHEBI:57918"/>
        <dbReference type="EC" id="2.4.2.21"/>
    </reaction>
</comment>
<dbReference type="InterPro" id="IPR023195">
    <property type="entry name" value="Nict_dMeBzImd_PRibTrfase_N"/>
</dbReference>
<dbReference type="FunFam" id="3.40.50.10210:FF:000001">
    <property type="entry name" value="Nicotinate-nucleotide--dimethylbenzimidazole phosphoribosyltransferase"/>
    <property type="match status" value="1"/>
</dbReference>
<evidence type="ECO:0000256" key="7">
    <source>
        <dbReference type="ARBA" id="ARBA00022676"/>
    </source>
</evidence>
<dbReference type="EC" id="2.4.2.21" evidence="4 11"/>
<comment type="caution">
    <text evidence="12">The sequence shown here is derived from an EMBL/GenBank/DDBJ whole genome shotgun (WGS) entry which is preliminary data.</text>
</comment>